<dbReference type="AlphaFoldDB" id="A0A495K8W0"/>
<comment type="caution">
    <text evidence="1">The sequence shown here is derived from an EMBL/GenBank/DDBJ whole genome shotgun (WGS) entry which is preliminary data.</text>
</comment>
<accession>A0A495K8W0</accession>
<dbReference type="Proteomes" id="UP000274762">
    <property type="component" value="Unassembled WGS sequence"/>
</dbReference>
<name>A0A495K8W0_WILMA</name>
<dbReference type="EMBL" id="RBKV01000001">
    <property type="protein sequence ID" value="RKR97736.1"/>
    <property type="molecule type" value="Genomic_DNA"/>
</dbReference>
<protein>
    <submittedName>
        <fullName evidence="1">Uncharacterized protein</fullName>
    </submittedName>
</protein>
<gene>
    <name evidence="1" type="ORF">DFJ75_4627</name>
</gene>
<dbReference type="RefSeq" id="WP_245969185.1">
    <property type="nucleotide sequence ID" value="NZ_CBCRXS010000001.1"/>
</dbReference>
<proteinExistence type="predicted"/>
<reference evidence="1 2" key="1">
    <citation type="submission" date="2018-10" db="EMBL/GenBank/DDBJ databases">
        <title>Sequencing the genomes of 1000 actinobacteria strains.</title>
        <authorList>
            <person name="Klenk H.-P."/>
        </authorList>
    </citation>
    <scope>NUCLEOTIDE SEQUENCE [LARGE SCALE GENOMIC DNA]</scope>
    <source>
        <strain evidence="1 2">DSM 44343</strain>
    </source>
</reference>
<evidence type="ECO:0000313" key="2">
    <source>
        <dbReference type="Proteomes" id="UP000274762"/>
    </source>
</evidence>
<sequence length="168" mass="17901">MSTTMYKRSTRMVRFDELSMEMTAALAEHAQSRQLVLSDDMPAWLTSSQNLPSNSLLGKVFRRKANWTDPDAAHEVLVVIHSTHLIVVTAGEKRGTAVLSVPMSQASARVGSALEDTFAAVEDSGITLGGFPGEHGQAGTFYIGLGPEPAGSECAEAIREAITAAKNP</sequence>
<evidence type="ECO:0000313" key="1">
    <source>
        <dbReference type="EMBL" id="RKR97736.1"/>
    </source>
</evidence>
<organism evidence="1 2">
    <name type="scientific">Williamsia marianensis</name>
    <dbReference type="NCBI Taxonomy" id="85044"/>
    <lineage>
        <taxon>Bacteria</taxon>
        <taxon>Bacillati</taxon>
        <taxon>Actinomycetota</taxon>
        <taxon>Actinomycetes</taxon>
        <taxon>Mycobacteriales</taxon>
        <taxon>Nocardiaceae</taxon>
        <taxon>Williamsia</taxon>
    </lineage>
</organism>